<organism evidence="3 4">
    <name type="scientific">Vitrella brassicaformis (strain CCMP3155)</name>
    <dbReference type="NCBI Taxonomy" id="1169540"/>
    <lineage>
        <taxon>Eukaryota</taxon>
        <taxon>Sar</taxon>
        <taxon>Alveolata</taxon>
        <taxon>Colpodellida</taxon>
        <taxon>Vitrellaceae</taxon>
        <taxon>Vitrella</taxon>
    </lineage>
</organism>
<sequence length="172" mass="19099">MIERGEERARGRDREGEGLGRQVEDAAEGQGYGPRAPQFRRLGVVDQQAQAELERTRSDNAELATVKEELAGVRAQCEKFRAKAEVYQRQEALSTLGHAPAAITRPYQGMPPLQPTYTTHSAMAPQHPPMHHHPAHSSWQPQRSTRASRPLPHLTASVHFVDSRPPCEGADD</sequence>
<evidence type="ECO:0000256" key="2">
    <source>
        <dbReference type="SAM" id="MobiDB-lite"/>
    </source>
</evidence>
<feature type="region of interest" description="Disordered" evidence="2">
    <location>
        <begin position="1"/>
        <end position="41"/>
    </location>
</feature>
<dbReference type="VEuPathDB" id="CryptoDB:Vbra_6481"/>
<dbReference type="InParanoid" id="A0A0G4H144"/>
<proteinExistence type="predicted"/>
<keyword evidence="1" id="KW-0175">Coiled coil</keyword>
<dbReference type="AlphaFoldDB" id="A0A0G4H144"/>
<evidence type="ECO:0000313" key="3">
    <source>
        <dbReference type="EMBL" id="CEM37209.1"/>
    </source>
</evidence>
<evidence type="ECO:0000313" key="4">
    <source>
        <dbReference type="Proteomes" id="UP000041254"/>
    </source>
</evidence>
<keyword evidence="4" id="KW-1185">Reference proteome</keyword>
<protein>
    <submittedName>
        <fullName evidence="3">Uncharacterized protein</fullName>
    </submittedName>
</protein>
<name>A0A0G4H144_VITBC</name>
<feature type="region of interest" description="Disordered" evidence="2">
    <location>
        <begin position="115"/>
        <end position="151"/>
    </location>
</feature>
<accession>A0A0G4H144</accession>
<dbReference type="EMBL" id="CDMY01000929">
    <property type="protein sequence ID" value="CEM37209.1"/>
    <property type="molecule type" value="Genomic_DNA"/>
</dbReference>
<gene>
    <name evidence="3" type="ORF">Vbra_6481</name>
</gene>
<feature type="compositionally biased region" description="Basic and acidic residues" evidence="2">
    <location>
        <begin position="1"/>
        <end position="24"/>
    </location>
</feature>
<dbReference type="Proteomes" id="UP000041254">
    <property type="component" value="Unassembled WGS sequence"/>
</dbReference>
<reference evidence="3 4" key="1">
    <citation type="submission" date="2014-11" db="EMBL/GenBank/DDBJ databases">
        <authorList>
            <person name="Zhu J."/>
            <person name="Qi W."/>
            <person name="Song R."/>
        </authorList>
    </citation>
    <scope>NUCLEOTIDE SEQUENCE [LARGE SCALE GENOMIC DNA]</scope>
</reference>
<evidence type="ECO:0000256" key="1">
    <source>
        <dbReference type="SAM" id="Coils"/>
    </source>
</evidence>
<feature type="coiled-coil region" evidence="1">
    <location>
        <begin position="63"/>
        <end position="90"/>
    </location>
</feature>